<dbReference type="PANTHER" id="PTHR16062">
    <property type="entry name" value="SWI/SNF-RELATED"/>
    <property type="match status" value="1"/>
</dbReference>
<dbReference type="GO" id="GO:0006368">
    <property type="term" value="P:transcription elongation by RNA polymerase II"/>
    <property type="evidence" value="ECO:0007669"/>
    <property type="project" value="TreeGrafter"/>
</dbReference>
<dbReference type="SUPFAM" id="SSF47370">
    <property type="entry name" value="Bromodomain"/>
    <property type="match status" value="2"/>
</dbReference>
<dbReference type="PROSITE" id="PS00633">
    <property type="entry name" value="BROMODOMAIN_1"/>
    <property type="match status" value="1"/>
</dbReference>
<dbReference type="Pfam" id="PF00439">
    <property type="entry name" value="Bromodomain"/>
    <property type="match status" value="2"/>
</dbReference>
<evidence type="ECO:0000256" key="1">
    <source>
        <dbReference type="ARBA" id="ARBA00004123"/>
    </source>
</evidence>
<keyword evidence="2" id="KW-0677">Repeat</keyword>
<evidence type="ECO:0000313" key="12">
    <source>
        <dbReference type="Proteomes" id="UP000243052"/>
    </source>
</evidence>
<evidence type="ECO:0000256" key="6">
    <source>
        <dbReference type="ARBA" id="ARBA00023163"/>
    </source>
</evidence>
<dbReference type="STRING" id="45286.A0A0X8HUL2"/>
<evidence type="ECO:0000256" key="5">
    <source>
        <dbReference type="ARBA" id="ARBA00023117"/>
    </source>
</evidence>
<dbReference type="InterPro" id="IPR037382">
    <property type="entry name" value="Rsc/polybromo"/>
</dbReference>
<protein>
    <submittedName>
        <fullName evidence="11">HFL039Wp</fullName>
    </submittedName>
</protein>
<dbReference type="GO" id="GO:0016586">
    <property type="term" value="C:RSC-type complex"/>
    <property type="evidence" value="ECO:0007669"/>
    <property type="project" value="InterPro"/>
</dbReference>
<evidence type="ECO:0000313" key="11">
    <source>
        <dbReference type="EMBL" id="AMD21817.1"/>
    </source>
</evidence>
<reference evidence="11 12" key="1">
    <citation type="submission" date="2016-01" db="EMBL/GenBank/DDBJ databases">
        <title>Genome sequence of the yeast Holleya sinecauda.</title>
        <authorList>
            <person name="Dietrich F.S."/>
        </authorList>
    </citation>
    <scope>NUCLEOTIDE SEQUENCE [LARGE SCALE GENOMIC DNA]</scope>
    <source>
        <strain evidence="11 12">ATCC 58844</strain>
    </source>
</reference>
<name>A0A0X8HUL2_9SACH</name>
<keyword evidence="12" id="KW-1185">Reference proteome</keyword>
<evidence type="ECO:0000256" key="4">
    <source>
        <dbReference type="ARBA" id="ARBA00023015"/>
    </source>
</evidence>
<sequence length="552" mass="64225">MPPRKRKISEAVENVAEQTSPTRRYVAGKQPRSQEPLPIVDNRNPIDQEEELFKDEDWSIPKLNLYITYTLDDLVEAYKPIFKDFIKLPSRKFHPGYFYKIEQPISINEIKNRDYEYKDGEKQFLLDVELIRKNCFAYNDPDSLIVKNSMQAVNYVKNEVLKAKNITRNYLINDQVKERLLKHLDMLLESTEKKVAKVLGNPTDNLDDSIKLSEPFLELVNQEEFPDYYEVIHKPMSLTMIKSNLQLGYYSKIYDFYVDVQLLFQNAQVFNEPEALIYQDAEKLLKTFQHLMSDSFFPELKDSSERGEIKLEYDKIEYEQYLANAGHDEENGSDEDDNDDYDFNHYEGLGNGYNRALLPSDYLLGPSKSEEKGKNAKTEEMVSTDVPKFNVLKTSSYQSNTELLLAKEDEKPEPYVLIDNIQLSSSTAIYEQASRPLQGTLPSITQNWVDYYFDGKDLKDNNNKFVLTLPPIQTAITFRVNLNTKISEQTPAVFMVNKEKVNPTPTLSMENNETKPRYDVRLSEGLNCLDFSVQDLDQKKTERFKIWISILP</sequence>
<dbReference type="AlphaFoldDB" id="A0A0X8HUL2"/>
<feature type="domain" description="Bromo" evidence="10">
    <location>
        <begin position="77"/>
        <end position="146"/>
    </location>
</feature>
<dbReference type="Gene3D" id="1.20.920.10">
    <property type="entry name" value="Bromodomain-like"/>
    <property type="match status" value="2"/>
</dbReference>
<evidence type="ECO:0000256" key="9">
    <source>
        <dbReference type="SAM" id="MobiDB-lite"/>
    </source>
</evidence>
<dbReference type="Pfam" id="PF24189">
    <property type="entry name" value="Ig_RSC4"/>
    <property type="match status" value="1"/>
</dbReference>
<evidence type="ECO:0000256" key="3">
    <source>
        <dbReference type="ARBA" id="ARBA00022853"/>
    </source>
</evidence>
<accession>A0A0X8HUL2</accession>
<feature type="region of interest" description="Disordered" evidence="9">
    <location>
        <begin position="1"/>
        <end position="42"/>
    </location>
</feature>
<dbReference type="InterPro" id="IPR036427">
    <property type="entry name" value="Bromodomain-like_sf"/>
</dbReference>
<dbReference type="Proteomes" id="UP000243052">
    <property type="component" value="Chromosome vi"/>
</dbReference>
<dbReference type="EMBL" id="CP014246">
    <property type="protein sequence ID" value="AMD21817.1"/>
    <property type="molecule type" value="Genomic_DNA"/>
</dbReference>
<dbReference type="InterPro" id="IPR018359">
    <property type="entry name" value="Bromodomain_CS"/>
</dbReference>
<keyword evidence="4" id="KW-0805">Transcription regulation</keyword>
<evidence type="ECO:0000256" key="8">
    <source>
        <dbReference type="PROSITE-ProRule" id="PRU00035"/>
    </source>
</evidence>
<dbReference type="PROSITE" id="PS50014">
    <property type="entry name" value="BROMODOMAIN_2"/>
    <property type="match status" value="2"/>
</dbReference>
<dbReference type="OrthoDB" id="1742084at2759"/>
<organism evidence="11 12">
    <name type="scientific">Eremothecium sinecaudum</name>
    <dbReference type="NCBI Taxonomy" id="45286"/>
    <lineage>
        <taxon>Eukaryota</taxon>
        <taxon>Fungi</taxon>
        <taxon>Dikarya</taxon>
        <taxon>Ascomycota</taxon>
        <taxon>Saccharomycotina</taxon>
        <taxon>Saccharomycetes</taxon>
        <taxon>Saccharomycetales</taxon>
        <taxon>Saccharomycetaceae</taxon>
        <taxon>Eremothecium</taxon>
    </lineage>
</organism>
<evidence type="ECO:0000259" key="10">
    <source>
        <dbReference type="PROSITE" id="PS50014"/>
    </source>
</evidence>
<dbReference type="PANTHER" id="PTHR16062:SF13">
    <property type="entry name" value="CHROMATIN STRUCTURE-REMODELING COMPLEX SUBUNIT RSC4"/>
    <property type="match status" value="1"/>
</dbReference>
<dbReference type="RefSeq" id="XP_017988813.1">
    <property type="nucleotide sequence ID" value="XM_018133061.1"/>
</dbReference>
<proteinExistence type="predicted"/>
<dbReference type="SMART" id="SM00297">
    <property type="entry name" value="BROMO"/>
    <property type="match status" value="2"/>
</dbReference>
<evidence type="ECO:0000256" key="7">
    <source>
        <dbReference type="ARBA" id="ARBA00023242"/>
    </source>
</evidence>
<dbReference type="PRINTS" id="PR00503">
    <property type="entry name" value="BROMODOMAIN"/>
</dbReference>
<feature type="domain" description="Bromo" evidence="10">
    <location>
        <begin position="208"/>
        <end position="278"/>
    </location>
</feature>
<keyword evidence="3" id="KW-0156">Chromatin regulator</keyword>
<evidence type="ECO:0000256" key="2">
    <source>
        <dbReference type="ARBA" id="ARBA00022737"/>
    </source>
</evidence>
<dbReference type="GeneID" id="28725128"/>
<keyword evidence="5 8" id="KW-0103">Bromodomain</keyword>
<dbReference type="CDD" id="cd04369">
    <property type="entry name" value="Bromodomain"/>
    <property type="match status" value="2"/>
</dbReference>
<keyword evidence="7" id="KW-0539">Nucleus</keyword>
<dbReference type="InterPro" id="IPR054551">
    <property type="entry name" value="RSC4_Ig-like"/>
</dbReference>
<gene>
    <name evidence="11" type="ORF">AW171_hschr63794</name>
</gene>
<dbReference type="InterPro" id="IPR001487">
    <property type="entry name" value="Bromodomain"/>
</dbReference>
<keyword evidence="6" id="KW-0804">Transcription</keyword>
<comment type="subcellular location">
    <subcellularLocation>
        <location evidence="1">Nucleus</location>
    </subcellularLocation>
</comment>
<dbReference type="GO" id="GO:0003682">
    <property type="term" value="F:chromatin binding"/>
    <property type="evidence" value="ECO:0007669"/>
    <property type="project" value="TreeGrafter"/>
</dbReference>
<dbReference type="GO" id="GO:0006338">
    <property type="term" value="P:chromatin remodeling"/>
    <property type="evidence" value="ECO:0007669"/>
    <property type="project" value="InterPro"/>
</dbReference>